<feature type="domain" description="N-acetyltransferase" evidence="1">
    <location>
        <begin position="28"/>
        <end position="185"/>
    </location>
</feature>
<protein>
    <submittedName>
        <fullName evidence="2">GNAT family N-acetyltransferase</fullName>
    </submittedName>
</protein>
<name>A0AAW9DLA7_ACIAO</name>
<sequence length="185" mass="20630">MSAYNSSSPAFCPPLLLPFCLLNRTDRLVVRRSEARDRPTFIDLFASPEVGANIGGAQKRDDLDRTMPELPGQRPGLFVVELDSVMIGMITLEPRDDKRSGPYLSGAFELGYLFLPSAWGHGHAAKTCAALLARFAEAQRTTPVVLYTQSANERSMRLAVKLGFTEIERFEAYGAEQWFGRWTLL</sequence>
<gene>
    <name evidence="2" type="ORF">SIL87_03380</name>
</gene>
<dbReference type="InterPro" id="IPR000182">
    <property type="entry name" value="GNAT_dom"/>
</dbReference>
<dbReference type="PROSITE" id="PS51186">
    <property type="entry name" value="GNAT"/>
    <property type="match status" value="1"/>
</dbReference>
<dbReference type="Pfam" id="PF13302">
    <property type="entry name" value="Acetyltransf_3"/>
    <property type="match status" value="1"/>
</dbReference>
<dbReference type="GO" id="GO:0016747">
    <property type="term" value="F:acyltransferase activity, transferring groups other than amino-acyl groups"/>
    <property type="evidence" value="ECO:0007669"/>
    <property type="project" value="InterPro"/>
</dbReference>
<evidence type="ECO:0000313" key="3">
    <source>
        <dbReference type="Proteomes" id="UP001279553"/>
    </source>
</evidence>
<proteinExistence type="predicted"/>
<dbReference type="PANTHER" id="PTHR43792:SF1">
    <property type="entry name" value="N-ACETYLTRANSFERASE DOMAIN-CONTAINING PROTEIN"/>
    <property type="match status" value="1"/>
</dbReference>
<dbReference type="InterPro" id="IPR051531">
    <property type="entry name" value="N-acetyltransferase"/>
</dbReference>
<dbReference type="InterPro" id="IPR016181">
    <property type="entry name" value="Acyl_CoA_acyltransferase"/>
</dbReference>
<dbReference type="EMBL" id="JAWXYB010000018">
    <property type="protein sequence ID" value="MDX5929801.1"/>
    <property type="molecule type" value="Genomic_DNA"/>
</dbReference>
<accession>A0AAW9DLA7</accession>
<dbReference type="Proteomes" id="UP001279553">
    <property type="component" value="Unassembled WGS sequence"/>
</dbReference>
<comment type="caution">
    <text evidence="2">The sequence shown here is derived from an EMBL/GenBank/DDBJ whole genome shotgun (WGS) entry which is preliminary data.</text>
</comment>
<dbReference type="SUPFAM" id="SSF55729">
    <property type="entry name" value="Acyl-CoA N-acyltransferases (Nat)"/>
    <property type="match status" value="1"/>
</dbReference>
<keyword evidence="3" id="KW-1185">Reference proteome</keyword>
<dbReference type="Gene3D" id="3.40.630.30">
    <property type="match status" value="1"/>
</dbReference>
<evidence type="ECO:0000259" key="1">
    <source>
        <dbReference type="PROSITE" id="PS51186"/>
    </source>
</evidence>
<organism evidence="2 3">
    <name type="scientific">Acidiphilium acidophilum</name>
    <name type="common">Thiobacillus acidophilus</name>
    <dbReference type="NCBI Taxonomy" id="76588"/>
    <lineage>
        <taxon>Bacteria</taxon>
        <taxon>Pseudomonadati</taxon>
        <taxon>Pseudomonadota</taxon>
        <taxon>Alphaproteobacteria</taxon>
        <taxon>Acetobacterales</taxon>
        <taxon>Acidocellaceae</taxon>
        <taxon>Acidiphilium</taxon>
    </lineage>
</organism>
<dbReference type="PANTHER" id="PTHR43792">
    <property type="entry name" value="GNAT FAMILY, PUTATIVE (AFU_ORTHOLOGUE AFUA_3G00765)-RELATED-RELATED"/>
    <property type="match status" value="1"/>
</dbReference>
<reference evidence="2 3" key="1">
    <citation type="submission" date="2023-11" db="EMBL/GenBank/DDBJ databases">
        <title>MicrobeMod: A computational toolkit for identifying prokaryotic methylation and restriction-modification with nanopore sequencing.</title>
        <authorList>
            <person name="Crits-Christoph A."/>
            <person name="Kang S.C."/>
            <person name="Lee H."/>
            <person name="Ostrov N."/>
        </authorList>
    </citation>
    <scope>NUCLEOTIDE SEQUENCE [LARGE SCALE GENOMIC DNA]</scope>
    <source>
        <strain evidence="2 3">DSMZ 700</strain>
    </source>
</reference>
<dbReference type="AlphaFoldDB" id="A0AAW9DLA7"/>
<dbReference type="RefSeq" id="WP_319612793.1">
    <property type="nucleotide sequence ID" value="NZ_JAWXYB010000018.1"/>
</dbReference>
<evidence type="ECO:0000313" key="2">
    <source>
        <dbReference type="EMBL" id="MDX5929801.1"/>
    </source>
</evidence>